<keyword evidence="2" id="KW-1185">Reference proteome</keyword>
<protein>
    <submittedName>
        <fullName evidence="1">Uncharacterized protein</fullName>
    </submittedName>
</protein>
<sequence>MKIIEFDLNLYDQKCIEKSIEDFSDIAEIILEKYDNKIICRVLNSKSDINLTVCEFSNYIIDLMNVI</sequence>
<dbReference type="RefSeq" id="WP_249377388.1">
    <property type="nucleotide sequence ID" value="NZ_SNUZ01000017.1"/>
</dbReference>
<evidence type="ECO:0000313" key="2">
    <source>
        <dbReference type="Proteomes" id="UP001056693"/>
    </source>
</evidence>
<gene>
    <name evidence="1" type="ORF">E2N93_11360</name>
</gene>
<evidence type="ECO:0000313" key="1">
    <source>
        <dbReference type="EMBL" id="MCL3788573.1"/>
    </source>
</evidence>
<dbReference type="EMBL" id="SNUZ01000017">
    <property type="protein sequence ID" value="MCL3788573.1"/>
    <property type="molecule type" value="Genomic_DNA"/>
</dbReference>
<proteinExistence type="predicted"/>
<accession>A0ABT0NJY6</accession>
<comment type="caution">
    <text evidence="1">The sequence shown here is derived from an EMBL/GenBank/DDBJ whole genome shotgun (WGS) entry which is preliminary data.</text>
</comment>
<organism evidence="1 2">
    <name type="scientific">Ruminococcus bromii</name>
    <dbReference type="NCBI Taxonomy" id="40518"/>
    <lineage>
        <taxon>Bacteria</taxon>
        <taxon>Bacillati</taxon>
        <taxon>Bacillota</taxon>
        <taxon>Clostridia</taxon>
        <taxon>Eubacteriales</taxon>
        <taxon>Oscillospiraceae</taxon>
        <taxon>Ruminococcus</taxon>
    </lineage>
</organism>
<dbReference type="NCBIfam" id="NF038315">
    <property type="entry name" value="HxsD_rel"/>
    <property type="match status" value="1"/>
</dbReference>
<reference evidence="1 2" key="1">
    <citation type="submission" date="2019-03" db="EMBL/GenBank/DDBJ databases">
        <authorList>
            <person name="Molinero N."/>
            <person name="Sanchez B."/>
            <person name="Walker A."/>
            <person name="Duncan S."/>
            <person name="Delgado S."/>
            <person name="Margolles A."/>
        </authorList>
    </citation>
    <scope>NUCLEOTIDE SEQUENCE [LARGE SCALE GENOMIC DNA]</scope>
    <source>
        <strain evidence="1 2">IPLA60002</strain>
    </source>
</reference>
<dbReference type="Proteomes" id="UP001056693">
    <property type="component" value="Unassembled WGS sequence"/>
</dbReference>
<dbReference type="InterPro" id="IPR049918">
    <property type="entry name" value="HxsD-rel"/>
</dbReference>
<name>A0ABT0NJY6_9FIRM</name>